<proteinExistence type="predicted"/>
<feature type="compositionally biased region" description="Pro residues" evidence="1">
    <location>
        <begin position="53"/>
        <end position="67"/>
    </location>
</feature>
<name>A0A7R9WWI0_9STRA</name>
<evidence type="ECO:0000256" key="1">
    <source>
        <dbReference type="SAM" id="MobiDB-lite"/>
    </source>
</evidence>
<feature type="region of interest" description="Disordered" evidence="1">
    <location>
        <begin position="43"/>
        <end position="85"/>
    </location>
</feature>
<protein>
    <submittedName>
        <fullName evidence="2">Uncharacterized protein</fullName>
    </submittedName>
</protein>
<dbReference type="EMBL" id="HBEF01015811">
    <property type="protein sequence ID" value="CAD8337758.1"/>
    <property type="molecule type" value="Transcribed_RNA"/>
</dbReference>
<organism evidence="2">
    <name type="scientific">Craspedostauros australis</name>
    <dbReference type="NCBI Taxonomy" id="1486917"/>
    <lineage>
        <taxon>Eukaryota</taxon>
        <taxon>Sar</taxon>
        <taxon>Stramenopiles</taxon>
        <taxon>Ochrophyta</taxon>
        <taxon>Bacillariophyta</taxon>
        <taxon>Bacillariophyceae</taxon>
        <taxon>Bacillariophycidae</taxon>
        <taxon>Naviculales</taxon>
        <taxon>Naviculaceae</taxon>
        <taxon>Craspedostauros</taxon>
    </lineage>
</organism>
<dbReference type="AlphaFoldDB" id="A0A7R9WWI0"/>
<reference evidence="2" key="1">
    <citation type="submission" date="2021-01" db="EMBL/GenBank/DDBJ databases">
        <authorList>
            <person name="Corre E."/>
            <person name="Pelletier E."/>
            <person name="Niang G."/>
            <person name="Scheremetjew M."/>
            <person name="Finn R."/>
            <person name="Kale V."/>
            <person name="Holt S."/>
            <person name="Cochrane G."/>
            <person name="Meng A."/>
            <person name="Brown T."/>
            <person name="Cohen L."/>
        </authorList>
    </citation>
    <scope>NUCLEOTIDE SEQUENCE</scope>
    <source>
        <strain evidence="2">CCMP3328</strain>
    </source>
</reference>
<evidence type="ECO:0000313" key="2">
    <source>
        <dbReference type="EMBL" id="CAD8337758.1"/>
    </source>
</evidence>
<gene>
    <name evidence="2" type="ORF">CAUS1442_LOCUS9886</name>
</gene>
<sequence>MRCLYSPLRNRALMDQSSEVPIARTIHMIYVYSMYVEIHSMHTGTRTTKRTPSVPPPASYPVSPPLSPSWNGVSSSSETSPSIPPVQCIELASDGRGVDVNVDVTASNAIGPSCFSGVCMETCSTGGGRG</sequence>
<accession>A0A7R9WWI0</accession>